<evidence type="ECO:0000313" key="1">
    <source>
        <dbReference type="EMBL" id="JAH45283.1"/>
    </source>
</evidence>
<proteinExistence type="predicted"/>
<accession>A0A0E9SXP4</accession>
<reference evidence="1" key="1">
    <citation type="submission" date="2014-11" db="EMBL/GenBank/DDBJ databases">
        <authorList>
            <person name="Amaro Gonzalez C."/>
        </authorList>
    </citation>
    <scope>NUCLEOTIDE SEQUENCE</scope>
</reference>
<protein>
    <submittedName>
        <fullName evidence="1">Uncharacterized protein</fullName>
    </submittedName>
</protein>
<dbReference type="EMBL" id="GBXM01063294">
    <property type="protein sequence ID" value="JAH45283.1"/>
    <property type="molecule type" value="Transcribed_RNA"/>
</dbReference>
<reference evidence="1" key="2">
    <citation type="journal article" date="2015" name="Fish Shellfish Immunol.">
        <title>Early steps in the European eel (Anguilla anguilla)-Vibrio vulnificus interaction in the gills: Role of the RtxA13 toxin.</title>
        <authorList>
            <person name="Callol A."/>
            <person name="Pajuelo D."/>
            <person name="Ebbesson L."/>
            <person name="Teles M."/>
            <person name="MacKenzie S."/>
            <person name="Amaro C."/>
        </authorList>
    </citation>
    <scope>NUCLEOTIDE SEQUENCE</scope>
</reference>
<organism evidence="1">
    <name type="scientific">Anguilla anguilla</name>
    <name type="common">European freshwater eel</name>
    <name type="synonym">Muraena anguilla</name>
    <dbReference type="NCBI Taxonomy" id="7936"/>
    <lineage>
        <taxon>Eukaryota</taxon>
        <taxon>Metazoa</taxon>
        <taxon>Chordata</taxon>
        <taxon>Craniata</taxon>
        <taxon>Vertebrata</taxon>
        <taxon>Euteleostomi</taxon>
        <taxon>Actinopterygii</taxon>
        <taxon>Neopterygii</taxon>
        <taxon>Teleostei</taxon>
        <taxon>Anguilliformes</taxon>
        <taxon>Anguillidae</taxon>
        <taxon>Anguilla</taxon>
    </lineage>
</organism>
<sequence length="8" mass="850">MSPLSGRC</sequence>
<name>A0A0E9SXP4_ANGAN</name>